<gene>
    <name evidence="2" type="ORF">HNR71_005640</name>
    <name evidence="3" type="ORF">HPO96_07950</name>
</gene>
<dbReference type="AlphaFoldDB" id="A0A7Y4NYU1"/>
<dbReference type="EMBL" id="JACHKF010000001">
    <property type="protein sequence ID" value="MBB6570003.1"/>
    <property type="molecule type" value="Genomic_DNA"/>
</dbReference>
<evidence type="ECO:0000256" key="1">
    <source>
        <dbReference type="SAM" id="Coils"/>
    </source>
</evidence>
<reference evidence="3 4" key="1">
    <citation type="submission" date="2020-05" db="EMBL/GenBank/DDBJ databases">
        <title>Genome sequence of Kribbella sandramycini ATCC 39419.</title>
        <authorList>
            <person name="Maclea K.S."/>
            <person name="Fair J.L."/>
        </authorList>
    </citation>
    <scope>NUCLEOTIDE SEQUENCE [LARGE SCALE GENOMIC DNA]</scope>
    <source>
        <strain evidence="3 4">ATCC 39419</strain>
    </source>
</reference>
<comment type="caution">
    <text evidence="3">The sequence shown here is derived from an EMBL/GenBank/DDBJ whole genome shotgun (WGS) entry which is preliminary data.</text>
</comment>
<dbReference type="Gene3D" id="3.90.1150.10">
    <property type="entry name" value="Aspartate Aminotransferase, domain 1"/>
    <property type="match status" value="1"/>
</dbReference>
<feature type="coiled-coil region" evidence="1">
    <location>
        <begin position="1"/>
        <end position="28"/>
    </location>
</feature>
<evidence type="ECO:0000313" key="4">
    <source>
        <dbReference type="Proteomes" id="UP000534306"/>
    </source>
</evidence>
<organism evidence="3 4">
    <name type="scientific">Kribbella sandramycini</name>
    <dbReference type="NCBI Taxonomy" id="60450"/>
    <lineage>
        <taxon>Bacteria</taxon>
        <taxon>Bacillati</taxon>
        <taxon>Actinomycetota</taxon>
        <taxon>Actinomycetes</taxon>
        <taxon>Propionibacteriales</taxon>
        <taxon>Kribbellaceae</taxon>
        <taxon>Kribbella</taxon>
    </lineage>
</organism>
<reference evidence="2 5" key="2">
    <citation type="submission" date="2020-08" db="EMBL/GenBank/DDBJ databases">
        <title>Sequencing the genomes of 1000 actinobacteria strains.</title>
        <authorList>
            <person name="Klenk H.-P."/>
        </authorList>
    </citation>
    <scope>NUCLEOTIDE SEQUENCE [LARGE SCALE GENOMIC DNA]</scope>
    <source>
        <strain evidence="2 5">DSM 15626</strain>
    </source>
</reference>
<dbReference type="RefSeq" id="WP_171672520.1">
    <property type="nucleotide sequence ID" value="NZ_BAAAGT010000002.1"/>
</dbReference>
<evidence type="ECO:0000313" key="3">
    <source>
        <dbReference type="EMBL" id="NOL40173.1"/>
    </source>
</evidence>
<dbReference type="PANTHER" id="PTHR43799">
    <property type="entry name" value="AMINOTRANSFERASE, PUTATIVE-RELATED"/>
    <property type="match status" value="1"/>
</dbReference>
<dbReference type="EMBL" id="JABJRC010000002">
    <property type="protein sequence ID" value="NOL40173.1"/>
    <property type="molecule type" value="Genomic_DNA"/>
</dbReference>
<dbReference type="SUPFAM" id="SSF53383">
    <property type="entry name" value="PLP-dependent transferases"/>
    <property type="match status" value="1"/>
</dbReference>
<dbReference type="InterPro" id="IPR015424">
    <property type="entry name" value="PyrdxlP-dep_Trfase"/>
</dbReference>
<protein>
    <submittedName>
        <fullName evidence="3">Aminotransferase class I/II-fold pyridoxal phosphate-dependent enzyme</fullName>
    </submittedName>
    <submittedName>
        <fullName evidence="2">DNA-binding transcriptional MocR family regulator</fullName>
    </submittedName>
</protein>
<accession>A0A7Y4NYU1</accession>
<dbReference type="InterPro" id="IPR015422">
    <property type="entry name" value="PyrdxlP-dep_Trfase_small"/>
</dbReference>
<keyword evidence="3" id="KW-0032">Aminotransferase</keyword>
<dbReference type="Proteomes" id="UP000534306">
    <property type="component" value="Unassembled WGS sequence"/>
</dbReference>
<keyword evidence="4" id="KW-1185">Reference proteome</keyword>
<dbReference type="CDD" id="cd00609">
    <property type="entry name" value="AAT_like"/>
    <property type="match status" value="1"/>
</dbReference>
<evidence type="ECO:0000313" key="5">
    <source>
        <dbReference type="Proteomes" id="UP000553957"/>
    </source>
</evidence>
<sequence>MGDTALTVEELTAQRERAQAEYEALAAKGLKLDLTRGKPSPRQLDLADAILGGIDRPVAADGTDLRNYGGLVGLPELRAIFAADLQVPADQLLAAGNSSLELMHDAIVFALLGTVPGAEQRWADQEITFLCPVPGYDRHFGICERYGIKMVPVALTPEGPDMDEVERLVAADASIKGIWCVPKYSNPDGTTYSAETVRRLAAMTTAAPDFRIFWDNAYAVHHLTDEHAELADVLALAAEHGNPDRVFVFGSSSKITLAGAGVAFFGASPANLKWWQSHTVKRSIGPDKVNQLRHVQFLRDADGLHAHMRNLAELIRPKFEAVDKILTAELGDSGFASWNAPTGGYFITLRVPEGCAADVVAKAKAAGIALTPAGATHPYGDDPSDSIIRIAPTYPELDELEAAVAGLTVCVRLSATEKLLG</sequence>
<dbReference type="GO" id="GO:0004069">
    <property type="term" value="F:L-aspartate:2-oxoglutarate aminotransferase activity"/>
    <property type="evidence" value="ECO:0007669"/>
    <property type="project" value="InterPro"/>
</dbReference>
<dbReference type="Gene3D" id="3.40.640.10">
    <property type="entry name" value="Type I PLP-dependent aspartate aminotransferase-like (Major domain)"/>
    <property type="match status" value="1"/>
</dbReference>
<dbReference type="InterPro" id="IPR024551">
    <property type="entry name" value="AspAT_Ic"/>
</dbReference>
<keyword evidence="2" id="KW-0238">DNA-binding</keyword>
<name>A0A7Y4NYU1_9ACTN</name>
<dbReference type="InterPro" id="IPR015421">
    <property type="entry name" value="PyrdxlP-dep_Trfase_major"/>
</dbReference>
<dbReference type="PANTHER" id="PTHR43799:SF1">
    <property type="entry name" value="ASPARTATE AMINOTRANSFERASE"/>
    <property type="match status" value="1"/>
</dbReference>
<dbReference type="GO" id="GO:0003677">
    <property type="term" value="F:DNA binding"/>
    <property type="evidence" value="ECO:0007669"/>
    <property type="project" value="UniProtKB-KW"/>
</dbReference>
<keyword evidence="1" id="KW-0175">Coiled coil</keyword>
<dbReference type="Pfam" id="PF12897">
    <property type="entry name" value="Asp_aminotransf"/>
    <property type="match status" value="1"/>
</dbReference>
<dbReference type="Proteomes" id="UP000553957">
    <property type="component" value="Unassembled WGS sequence"/>
</dbReference>
<keyword evidence="3" id="KW-0808">Transferase</keyword>
<proteinExistence type="predicted"/>
<evidence type="ECO:0000313" key="2">
    <source>
        <dbReference type="EMBL" id="MBB6570003.1"/>
    </source>
</evidence>